<sequence length="69" mass="7840">MSEATTGTRDSTYDLISVAYHALQGADNCDTYERDAEGDQELRSFFHEAQQKQRELADRAKTLLSRQLS</sequence>
<dbReference type="EMBL" id="BEWI01000030">
    <property type="protein sequence ID" value="GAY20105.1"/>
    <property type="molecule type" value="Genomic_DNA"/>
</dbReference>
<dbReference type="AlphaFoldDB" id="A0A292ZBF3"/>
<dbReference type="Proteomes" id="UP000221538">
    <property type="component" value="Unassembled WGS sequence"/>
</dbReference>
<dbReference type="RefSeq" id="WP_218042307.1">
    <property type="nucleotide sequence ID" value="NZ_BEWI01000030.1"/>
</dbReference>
<gene>
    <name evidence="1" type="ORF">SFOMI_0627</name>
</gene>
<comment type="caution">
    <text evidence="1">The sequence shown here is derived from an EMBL/GenBank/DDBJ whole genome shotgun (WGS) entry which is preliminary data.</text>
</comment>
<evidence type="ECO:0008006" key="3">
    <source>
        <dbReference type="Google" id="ProtNLM"/>
    </source>
</evidence>
<protein>
    <recommendedName>
        <fullName evidence="3">DUF2383 domain-containing protein</fullName>
    </recommendedName>
</protein>
<reference evidence="1 2" key="2">
    <citation type="journal article" date="2013" name="Environ. Sci. Technol.">
        <title>The 4-tert-butylphenol-utilizing bacterium Sphingobium fuliginis OMI can degrade bisphenols via phenolic ring hydroxylation and meta-cleavage pathway.</title>
        <authorList>
            <person name="Ogata Y."/>
            <person name="Goda S."/>
            <person name="Toyama T."/>
            <person name="Sei K."/>
            <person name="Ike M."/>
        </authorList>
    </citation>
    <scope>NUCLEOTIDE SEQUENCE [LARGE SCALE GENOMIC DNA]</scope>
    <source>
        <strain evidence="1 2">OMI</strain>
    </source>
</reference>
<accession>A0A292ZBF3</accession>
<evidence type="ECO:0000313" key="2">
    <source>
        <dbReference type="Proteomes" id="UP000221538"/>
    </source>
</evidence>
<proteinExistence type="predicted"/>
<organism evidence="1 2">
    <name type="scientific">Sphingobium fuliginis (strain ATCC 27551)</name>
    <dbReference type="NCBI Taxonomy" id="336203"/>
    <lineage>
        <taxon>Bacteria</taxon>
        <taxon>Pseudomonadati</taxon>
        <taxon>Pseudomonadota</taxon>
        <taxon>Alphaproteobacteria</taxon>
        <taxon>Sphingomonadales</taxon>
        <taxon>Sphingomonadaceae</taxon>
        <taxon>Sphingobium</taxon>
    </lineage>
</organism>
<reference evidence="1 2" key="1">
    <citation type="journal article" date="2013" name="Biodegradation">
        <title>Occurrence of 4-tert-butylphenol (4-t-BP) biodegradation in an aquatic sample caused by the presence of Spirodela polyrrhiza and isolation of a 4-t-BP-utilizing bacterium.</title>
        <authorList>
            <person name="Ogata Y."/>
            <person name="Toyama T."/>
            <person name="Yu N."/>
            <person name="Wang X."/>
            <person name="Sei K."/>
            <person name="Ike M."/>
        </authorList>
    </citation>
    <scope>NUCLEOTIDE SEQUENCE [LARGE SCALE GENOMIC DNA]</scope>
    <source>
        <strain evidence="1 2">OMI</strain>
    </source>
</reference>
<name>A0A292ZBF3_SPHSA</name>
<evidence type="ECO:0000313" key="1">
    <source>
        <dbReference type="EMBL" id="GAY20105.1"/>
    </source>
</evidence>